<dbReference type="AlphaFoldDB" id="A0A562NZR0"/>
<dbReference type="CDD" id="cd00448">
    <property type="entry name" value="YjgF_YER057c_UK114_family"/>
    <property type="match status" value="1"/>
</dbReference>
<name>A0A562NZR0_9HYPH</name>
<keyword evidence="2" id="KW-1185">Reference proteome</keyword>
<dbReference type="Proteomes" id="UP000317122">
    <property type="component" value="Unassembled WGS sequence"/>
</dbReference>
<organism evidence="1 2">
    <name type="scientific">Mesorhizobium tianshanense</name>
    <dbReference type="NCBI Taxonomy" id="39844"/>
    <lineage>
        <taxon>Bacteria</taxon>
        <taxon>Pseudomonadati</taxon>
        <taxon>Pseudomonadota</taxon>
        <taxon>Alphaproteobacteria</taxon>
        <taxon>Hyphomicrobiales</taxon>
        <taxon>Phyllobacteriaceae</taxon>
        <taxon>Mesorhizobium</taxon>
    </lineage>
</organism>
<dbReference type="RefSeq" id="WP_167522680.1">
    <property type="nucleotide sequence ID" value="NZ_BSPF01000110.1"/>
</dbReference>
<reference evidence="1 2" key="1">
    <citation type="journal article" date="2015" name="Stand. Genomic Sci.">
        <title>Genomic Encyclopedia of Bacterial and Archaeal Type Strains, Phase III: the genomes of soil and plant-associated and newly described type strains.</title>
        <authorList>
            <person name="Whitman W.B."/>
            <person name="Woyke T."/>
            <person name="Klenk H.P."/>
            <person name="Zhou Y."/>
            <person name="Lilburn T.G."/>
            <person name="Beck B.J."/>
            <person name="De Vos P."/>
            <person name="Vandamme P."/>
            <person name="Eisen J.A."/>
            <person name="Garrity G."/>
            <person name="Hugenholtz P."/>
            <person name="Kyrpides N.C."/>
        </authorList>
    </citation>
    <scope>NUCLEOTIDE SEQUENCE [LARGE SCALE GENOMIC DNA]</scope>
    <source>
        <strain evidence="1 2">CGMCC 1.2546</strain>
    </source>
</reference>
<evidence type="ECO:0000313" key="2">
    <source>
        <dbReference type="Proteomes" id="UP000317122"/>
    </source>
</evidence>
<accession>A0A562NZR0</accession>
<proteinExistence type="predicted"/>
<sequence length="47" mass="5154">MKKKVIEVPVMSAKVRSLALPCSARSFVSVASWPMEFDIEIECVAVA</sequence>
<dbReference type="EMBL" id="VLKT01000013">
    <property type="protein sequence ID" value="TWI37591.1"/>
    <property type="molecule type" value="Genomic_DNA"/>
</dbReference>
<gene>
    <name evidence="1" type="ORF">IQ26_02473</name>
</gene>
<evidence type="ECO:0000313" key="1">
    <source>
        <dbReference type="EMBL" id="TWI37591.1"/>
    </source>
</evidence>
<comment type="caution">
    <text evidence="1">The sequence shown here is derived from an EMBL/GenBank/DDBJ whole genome shotgun (WGS) entry which is preliminary data.</text>
</comment>
<protein>
    <submittedName>
        <fullName evidence="1">Uncharacterized protein</fullName>
    </submittedName>
</protein>